<dbReference type="PANTHER" id="PTHR36347:SF1">
    <property type="entry name" value="EXPRESSED PROTEIN"/>
    <property type="match status" value="1"/>
</dbReference>
<keyword evidence="2" id="KW-0812">Transmembrane</keyword>
<feature type="region of interest" description="Disordered" evidence="1">
    <location>
        <begin position="73"/>
        <end position="151"/>
    </location>
</feature>
<proteinExistence type="predicted"/>
<feature type="transmembrane region" description="Helical" evidence="2">
    <location>
        <begin position="176"/>
        <end position="195"/>
    </location>
</feature>
<name>A0A834YFY6_TETSI</name>
<keyword evidence="4" id="KW-1185">Reference proteome</keyword>
<protein>
    <submittedName>
        <fullName evidence="3">Uncharacterized protein</fullName>
    </submittedName>
</protein>
<dbReference type="PANTHER" id="PTHR36347">
    <property type="entry name" value="EXPRESSED PROTEIN"/>
    <property type="match status" value="1"/>
</dbReference>
<evidence type="ECO:0000313" key="3">
    <source>
        <dbReference type="EMBL" id="KAF8387729.1"/>
    </source>
</evidence>
<evidence type="ECO:0000256" key="2">
    <source>
        <dbReference type="SAM" id="Phobius"/>
    </source>
</evidence>
<dbReference type="OrthoDB" id="1925898at2759"/>
<dbReference type="Proteomes" id="UP000655225">
    <property type="component" value="Unassembled WGS sequence"/>
</dbReference>
<evidence type="ECO:0000256" key="1">
    <source>
        <dbReference type="SAM" id="MobiDB-lite"/>
    </source>
</evidence>
<dbReference type="EMBL" id="JABCRI010000020">
    <property type="protein sequence ID" value="KAF8387729.1"/>
    <property type="molecule type" value="Genomic_DNA"/>
</dbReference>
<reference evidence="3 4" key="1">
    <citation type="submission" date="2020-04" db="EMBL/GenBank/DDBJ databases">
        <title>Plant Genome Project.</title>
        <authorList>
            <person name="Zhang R.-G."/>
        </authorList>
    </citation>
    <scope>NUCLEOTIDE SEQUENCE [LARGE SCALE GENOMIC DNA]</scope>
    <source>
        <strain evidence="3">YNK0</strain>
        <tissue evidence="3">Leaf</tissue>
    </source>
</reference>
<keyword evidence="2" id="KW-1133">Transmembrane helix</keyword>
<accession>A0A834YFY6</accession>
<evidence type="ECO:0000313" key="4">
    <source>
        <dbReference type="Proteomes" id="UP000655225"/>
    </source>
</evidence>
<keyword evidence="2" id="KW-0472">Membrane</keyword>
<sequence length="216" mass="23825">MGNHAVAHLCLANLGPYSGGPASSESVMQARAYRSLVSHRVWFGNSMRSYVVGVPHRNRLSLLAVSLVSKEGGPKCFQDTQTKKNPKSSRVASRMMHLSSSSSSGEDGNIPPPVPPPDSVEIRFRRGSRRRSKQQLEDGIQKPPPPPKEWESMTINEKAVELYMGEKGLLFWLNKFAYASIFIIIGAWILFRFVGPSLGLYQLDSAPLSPTSVLKT</sequence>
<dbReference type="AlphaFoldDB" id="A0A834YFY6"/>
<dbReference type="GO" id="GO:0009507">
    <property type="term" value="C:chloroplast"/>
    <property type="evidence" value="ECO:0007669"/>
    <property type="project" value="TreeGrafter"/>
</dbReference>
<comment type="caution">
    <text evidence="3">The sequence shown here is derived from an EMBL/GenBank/DDBJ whole genome shotgun (WGS) entry which is preliminary data.</text>
</comment>
<gene>
    <name evidence="3" type="ORF">HHK36_026383</name>
</gene>
<organism evidence="3 4">
    <name type="scientific">Tetracentron sinense</name>
    <name type="common">Spur-leaf</name>
    <dbReference type="NCBI Taxonomy" id="13715"/>
    <lineage>
        <taxon>Eukaryota</taxon>
        <taxon>Viridiplantae</taxon>
        <taxon>Streptophyta</taxon>
        <taxon>Embryophyta</taxon>
        <taxon>Tracheophyta</taxon>
        <taxon>Spermatophyta</taxon>
        <taxon>Magnoliopsida</taxon>
        <taxon>Trochodendrales</taxon>
        <taxon>Trochodendraceae</taxon>
        <taxon>Tetracentron</taxon>
    </lineage>
</organism>